<organism evidence="2 3">
    <name type="scientific">Gnomoniopsis smithogilvyi</name>
    <dbReference type="NCBI Taxonomy" id="1191159"/>
    <lineage>
        <taxon>Eukaryota</taxon>
        <taxon>Fungi</taxon>
        <taxon>Dikarya</taxon>
        <taxon>Ascomycota</taxon>
        <taxon>Pezizomycotina</taxon>
        <taxon>Sordariomycetes</taxon>
        <taxon>Sordariomycetidae</taxon>
        <taxon>Diaporthales</taxon>
        <taxon>Gnomoniaceae</taxon>
        <taxon>Gnomoniopsis</taxon>
    </lineage>
</organism>
<dbReference type="AlphaFoldDB" id="A0A9W8YYZ1"/>
<evidence type="ECO:0000313" key="2">
    <source>
        <dbReference type="EMBL" id="KAJ4394476.1"/>
    </source>
</evidence>
<reference evidence="2" key="1">
    <citation type="submission" date="2022-10" db="EMBL/GenBank/DDBJ databases">
        <title>Tapping the CABI collections for fungal endophytes: first genome assemblies for Collariella, Neodidymelliopsis, Ascochyta clinopodiicola, Didymella pomorum, Didymosphaeria variabile, Neocosmospora piperis and Neocucurbitaria cava.</title>
        <authorList>
            <person name="Hill R."/>
        </authorList>
    </citation>
    <scope>NUCLEOTIDE SEQUENCE</scope>
    <source>
        <strain evidence="2">IMI 355082</strain>
    </source>
</reference>
<keyword evidence="3" id="KW-1185">Reference proteome</keyword>
<evidence type="ECO:0000256" key="1">
    <source>
        <dbReference type="SAM" id="MobiDB-lite"/>
    </source>
</evidence>
<feature type="compositionally biased region" description="Basic and acidic residues" evidence="1">
    <location>
        <begin position="9"/>
        <end position="18"/>
    </location>
</feature>
<dbReference type="OrthoDB" id="5217219at2759"/>
<proteinExistence type="predicted"/>
<name>A0A9W8YYZ1_9PEZI</name>
<comment type="caution">
    <text evidence="2">The sequence shown here is derived from an EMBL/GenBank/DDBJ whole genome shotgun (WGS) entry which is preliminary data.</text>
</comment>
<protein>
    <submittedName>
        <fullName evidence="2">Uncharacterized protein</fullName>
    </submittedName>
</protein>
<gene>
    <name evidence="2" type="ORF">N0V93_003694</name>
</gene>
<feature type="compositionally biased region" description="Low complexity" evidence="1">
    <location>
        <begin position="39"/>
        <end position="54"/>
    </location>
</feature>
<feature type="region of interest" description="Disordered" evidence="1">
    <location>
        <begin position="1"/>
        <end position="79"/>
    </location>
</feature>
<feature type="region of interest" description="Disordered" evidence="1">
    <location>
        <begin position="129"/>
        <end position="148"/>
    </location>
</feature>
<evidence type="ECO:0000313" key="3">
    <source>
        <dbReference type="Proteomes" id="UP001140453"/>
    </source>
</evidence>
<dbReference type="Proteomes" id="UP001140453">
    <property type="component" value="Unassembled WGS sequence"/>
</dbReference>
<sequence>MMRKFKKGLRADKEKSKTEASTGLEPGYCHACGQRTPNRSTFGSFSSRSGDRGSWAGFSTSDSGYESLDGGKSQISDSPLDENVSIISFKPPTRQQTYSSSVYSSDIPTLETLEPFPMMEELVEENDDDLFELPPQSPNNYSRHLSPPKSRFARLNDLPAASPRALMFPDDVFDMDAGIEIEEPKGKLKHRRSRWSKGGSLSSIVFPAKLRKLSKGNDTRED</sequence>
<dbReference type="EMBL" id="JAPEVB010000002">
    <property type="protein sequence ID" value="KAJ4394476.1"/>
    <property type="molecule type" value="Genomic_DNA"/>
</dbReference>
<accession>A0A9W8YYZ1</accession>